<organism evidence="9 10">
    <name type="scientific">Tenacibaculum pelagium</name>
    <dbReference type="NCBI Taxonomy" id="2759527"/>
    <lineage>
        <taxon>Bacteria</taxon>
        <taxon>Pseudomonadati</taxon>
        <taxon>Bacteroidota</taxon>
        <taxon>Flavobacteriia</taxon>
        <taxon>Flavobacteriales</taxon>
        <taxon>Flavobacteriaceae</taxon>
        <taxon>Tenacibaculum</taxon>
    </lineage>
</organism>
<dbReference type="GO" id="GO:0046872">
    <property type="term" value="F:metal ion binding"/>
    <property type="evidence" value="ECO:0007669"/>
    <property type="project" value="UniProtKB-KW"/>
</dbReference>
<dbReference type="Proteomes" id="UP000563906">
    <property type="component" value="Unassembled WGS sequence"/>
</dbReference>
<proteinExistence type="inferred from homology"/>
<dbReference type="PANTHER" id="PTHR22726:SF1">
    <property type="entry name" value="METALLOENDOPEPTIDASE OMA1, MITOCHONDRIAL"/>
    <property type="match status" value="1"/>
</dbReference>
<dbReference type="PANTHER" id="PTHR22726">
    <property type="entry name" value="METALLOENDOPEPTIDASE OMA1"/>
    <property type="match status" value="1"/>
</dbReference>
<reference evidence="9 10" key="1">
    <citation type="submission" date="2020-07" db="EMBL/GenBank/DDBJ databases">
        <title>Bacterium isolated from marine sediment.</title>
        <authorList>
            <person name="Shang D."/>
            <person name="Du Z.-J."/>
        </authorList>
    </citation>
    <scope>NUCLEOTIDE SEQUENCE [LARGE SCALE GENOMIC DNA]</scope>
    <source>
        <strain evidence="9 10">S7007</strain>
    </source>
</reference>
<dbReference type="AlphaFoldDB" id="A0A839AQ77"/>
<feature type="chain" id="PRO_5032658056" evidence="7">
    <location>
        <begin position="22"/>
        <end position="434"/>
    </location>
</feature>
<comment type="similarity">
    <text evidence="6">Belongs to the peptidase M48 family.</text>
</comment>
<protein>
    <submittedName>
        <fullName evidence="9">M48 family metalloprotease</fullName>
    </submittedName>
</protein>
<feature type="domain" description="Peptidase M48" evidence="8">
    <location>
        <begin position="112"/>
        <end position="316"/>
    </location>
</feature>
<keyword evidence="5 6" id="KW-0482">Metalloprotease</keyword>
<evidence type="ECO:0000256" key="2">
    <source>
        <dbReference type="ARBA" id="ARBA00022723"/>
    </source>
</evidence>
<accession>A0A839AQ77</accession>
<dbReference type="InterPro" id="IPR051156">
    <property type="entry name" value="Mito/Outer_Membr_Metalloprot"/>
</dbReference>
<gene>
    <name evidence="9" type="ORF">H3Z83_08450</name>
</gene>
<evidence type="ECO:0000256" key="5">
    <source>
        <dbReference type="ARBA" id="ARBA00023049"/>
    </source>
</evidence>
<dbReference type="Gene3D" id="3.30.2010.10">
    <property type="entry name" value="Metalloproteases ('zincins'), catalytic domain"/>
    <property type="match status" value="1"/>
</dbReference>
<dbReference type="EMBL" id="JACGLS010000003">
    <property type="protein sequence ID" value="MBA6156540.1"/>
    <property type="molecule type" value="Genomic_DNA"/>
</dbReference>
<dbReference type="Pfam" id="PF01435">
    <property type="entry name" value="Peptidase_M48"/>
    <property type="match status" value="1"/>
</dbReference>
<keyword evidence="3 6" id="KW-0378">Hydrolase</keyword>
<name>A0A839AQ77_9FLAO</name>
<evidence type="ECO:0000256" key="7">
    <source>
        <dbReference type="SAM" id="SignalP"/>
    </source>
</evidence>
<comment type="cofactor">
    <cofactor evidence="6">
        <name>Zn(2+)</name>
        <dbReference type="ChEBI" id="CHEBI:29105"/>
    </cofactor>
    <text evidence="6">Binds 1 zinc ion per subunit.</text>
</comment>
<keyword evidence="1 6" id="KW-0645">Protease</keyword>
<evidence type="ECO:0000256" key="3">
    <source>
        <dbReference type="ARBA" id="ARBA00022801"/>
    </source>
</evidence>
<sequence>MKKKKILLIIFYSFLSTFLFSQNYQVIDTSDYKKRELLIKEIDSDFKSVKKQLKKKYKGKVRKKIEEYYSLIHKDFTKNIRKKKLIFNSDFPIYIDSLTNLVIKSNPTLINEKLKVYITKHNTPNALSMGNGFILMHMGLFKYLENEAQITSVLCHEIAHQLLEHSQKNILNKIKLETSKKSKNQVKKIKKNKYKKQSEAFSALKKILYSDSKLHRIQEQEADSLGFILYKNTKYNNIDFTKSLAALIKFDTLPNIQLIQSTYKTFFNLPEQPFKEDWLKIENFNSYNYNHYKEKINKDSLKSHPELKNRIKYLKEKFKADFFYEEIQINNSKFKALKKKSFLEDVANLSYLEKYGLSIYLTLYKLERNPKNSYLKKWLGNNFKKLYDAKKKYQFNRHVDRIIPKEQDKSYQQFLSFLWNLNLKEIKIIADYYQ</sequence>
<dbReference type="GO" id="GO:0004222">
    <property type="term" value="F:metalloendopeptidase activity"/>
    <property type="evidence" value="ECO:0007669"/>
    <property type="project" value="InterPro"/>
</dbReference>
<evidence type="ECO:0000256" key="6">
    <source>
        <dbReference type="RuleBase" id="RU003983"/>
    </source>
</evidence>
<dbReference type="RefSeq" id="WP_182125042.1">
    <property type="nucleotide sequence ID" value="NZ_JACGLS010000003.1"/>
</dbReference>
<dbReference type="GO" id="GO:0051603">
    <property type="term" value="P:proteolysis involved in protein catabolic process"/>
    <property type="evidence" value="ECO:0007669"/>
    <property type="project" value="TreeGrafter"/>
</dbReference>
<comment type="caution">
    <text evidence="9">The sequence shown here is derived from an EMBL/GenBank/DDBJ whole genome shotgun (WGS) entry which is preliminary data.</text>
</comment>
<dbReference type="InterPro" id="IPR001915">
    <property type="entry name" value="Peptidase_M48"/>
</dbReference>
<evidence type="ECO:0000313" key="10">
    <source>
        <dbReference type="Proteomes" id="UP000563906"/>
    </source>
</evidence>
<dbReference type="GO" id="GO:0016020">
    <property type="term" value="C:membrane"/>
    <property type="evidence" value="ECO:0007669"/>
    <property type="project" value="TreeGrafter"/>
</dbReference>
<keyword evidence="4 6" id="KW-0862">Zinc</keyword>
<evidence type="ECO:0000259" key="8">
    <source>
        <dbReference type="Pfam" id="PF01435"/>
    </source>
</evidence>
<keyword evidence="2" id="KW-0479">Metal-binding</keyword>
<keyword evidence="7" id="KW-0732">Signal</keyword>
<feature type="signal peptide" evidence="7">
    <location>
        <begin position="1"/>
        <end position="21"/>
    </location>
</feature>
<evidence type="ECO:0000256" key="1">
    <source>
        <dbReference type="ARBA" id="ARBA00022670"/>
    </source>
</evidence>
<evidence type="ECO:0000256" key="4">
    <source>
        <dbReference type="ARBA" id="ARBA00022833"/>
    </source>
</evidence>
<keyword evidence="10" id="KW-1185">Reference proteome</keyword>
<evidence type="ECO:0000313" key="9">
    <source>
        <dbReference type="EMBL" id="MBA6156540.1"/>
    </source>
</evidence>